<name>A0A0Q3E5V1_BRADI</name>
<gene>
    <name evidence="2" type="ORF">BRADI_5g13953v3</name>
</gene>
<protein>
    <submittedName>
        <fullName evidence="2 3">Uncharacterized protein</fullName>
    </submittedName>
</protein>
<dbReference type="InParanoid" id="A0A0Q3E5V1"/>
<evidence type="ECO:0000313" key="2">
    <source>
        <dbReference type="EMBL" id="KQJ83255.1"/>
    </source>
</evidence>
<dbReference type="EMBL" id="CM000884">
    <property type="protein sequence ID" value="KQJ83255.1"/>
    <property type="molecule type" value="Genomic_DNA"/>
</dbReference>
<organism evidence="2">
    <name type="scientific">Brachypodium distachyon</name>
    <name type="common">Purple false brome</name>
    <name type="synonym">Trachynia distachya</name>
    <dbReference type="NCBI Taxonomy" id="15368"/>
    <lineage>
        <taxon>Eukaryota</taxon>
        <taxon>Viridiplantae</taxon>
        <taxon>Streptophyta</taxon>
        <taxon>Embryophyta</taxon>
        <taxon>Tracheophyta</taxon>
        <taxon>Spermatophyta</taxon>
        <taxon>Magnoliopsida</taxon>
        <taxon>Liliopsida</taxon>
        <taxon>Poales</taxon>
        <taxon>Poaceae</taxon>
        <taxon>BOP clade</taxon>
        <taxon>Pooideae</taxon>
        <taxon>Stipodae</taxon>
        <taxon>Brachypodieae</taxon>
        <taxon>Brachypodium</taxon>
    </lineage>
</organism>
<dbReference type="Gramene" id="KQJ83255">
    <property type="protein sequence ID" value="KQJ83255"/>
    <property type="gene ID" value="BRADI_5g13953v3"/>
</dbReference>
<dbReference type="EnsemblPlants" id="KQJ83255">
    <property type="protein sequence ID" value="KQJ83255"/>
    <property type="gene ID" value="BRADI_5g13953v3"/>
</dbReference>
<feature type="compositionally biased region" description="Basic residues" evidence="1">
    <location>
        <begin position="126"/>
        <end position="142"/>
    </location>
</feature>
<evidence type="ECO:0000313" key="4">
    <source>
        <dbReference type="Proteomes" id="UP000008810"/>
    </source>
</evidence>
<reference evidence="3" key="3">
    <citation type="submission" date="2018-08" db="UniProtKB">
        <authorList>
            <consortium name="EnsemblPlants"/>
        </authorList>
    </citation>
    <scope>IDENTIFICATION</scope>
    <source>
        <strain evidence="3">cv. Bd21</strain>
    </source>
</reference>
<dbReference type="Proteomes" id="UP000008810">
    <property type="component" value="Chromosome 5"/>
</dbReference>
<reference evidence="2 3" key="1">
    <citation type="journal article" date="2010" name="Nature">
        <title>Genome sequencing and analysis of the model grass Brachypodium distachyon.</title>
        <authorList>
            <consortium name="International Brachypodium Initiative"/>
        </authorList>
    </citation>
    <scope>NUCLEOTIDE SEQUENCE [LARGE SCALE GENOMIC DNA]</scope>
    <source>
        <strain evidence="2 3">Bd21</strain>
    </source>
</reference>
<evidence type="ECO:0000256" key="1">
    <source>
        <dbReference type="SAM" id="MobiDB-lite"/>
    </source>
</evidence>
<dbReference type="AlphaFoldDB" id="A0A0Q3E5V1"/>
<keyword evidence="4" id="KW-1185">Reference proteome</keyword>
<evidence type="ECO:0000313" key="3">
    <source>
        <dbReference type="EnsemblPlants" id="KQJ83255"/>
    </source>
</evidence>
<feature type="compositionally biased region" description="Basic and acidic residues" evidence="1">
    <location>
        <begin position="20"/>
        <end position="30"/>
    </location>
</feature>
<reference evidence="2" key="2">
    <citation type="submission" date="2017-06" db="EMBL/GenBank/DDBJ databases">
        <title>WGS assembly of Brachypodium distachyon.</title>
        <authorList>
            <consortium name="The International Brachypodium Initiative"/>
            <person name="Lucas S."/>
            <person name="Harmon-Smith M."/>
            <person name="Lail K."/>
            <person name="Tice H."/>
            <person name="Grimwood J."/>
            <person name="Bruce D."/>
            <person name="Barry K."/>
            <person name="Shu S."/>
            <person name="Lindquist E."/>
            <person name="Wang M."/>
            <person name="Pitluck S."/>
            <person name="Vogel J.P."/>
            <person name="Garvin D.F."/>
            <person name="Mockler T.C."/>
            <person name="Schmutz J."/>
            <person name="Rokhsar D."/>
            <person name="Bevan M.W."/>
        </authorList>
    </citation>
    <scope>NUCLEOTIDE SEQUENCE</scope>
    <source>
        <strain evidence="2">Bd21</strain>
    </source>
</reference>
<feature type="compositionally biased region" description="Basic and acidic residues" evidence="1">
    <location>
        <begin position="1"/>
        <end position="10"/>
    </location>
</feature>
<proteinExistence type="predicted"/>
<accession>A0A0Q3E5V1</accession>
<sequence length="142" mass="15871">MTSFGRDRASRWGGSSWRGFDSRAAEDSRQRRCAPGLGGWVRGGWEAAVDDGERPAAWSSDAGGAWGHGAPRRMRRELRGSATVLLEVEVRHGRAGLPGFGEKEQGRLTARWGRKEEAGTTWWGRNRGKGRNPAQKKRKRKW</sequence>
<feature type="region of interest" description="Disordered" evidence="1">
    <location>
        <begin position="1"/>
        <end position="37"/>
    </location>
</feature>
<feature type="region of interest" description="Disordered" evidence="1">
    <location>
        <begin position="96"/>
        <end position="142"/>
    </location>
</feature>